<keyword evidence="1" id="KW-0449">Lipoprotein</keyword>
<dbReference type="AlphaFoldDB" id="A0A4V2RI21"/>
<comment type="caution">
    <text evidence="1">The sequence shown here is derived from an EMBL/GenBank/DDBJ whole genome shotgun (WGS) entry which is preliminary data.</text>
</comment>
<dbReference type="InterPro" id="IPR007485">
    <property type="entry name" value="LPS_assembly_LptE"/>
</dbReference>
<reference evidence="1 2" key="1">
    <citation type="submission" date="2019-03" db="EMBL/GenBank/DDBJ databases">
        <title>Genomic Encyclopedia of Type Strains, Phase IV (KMG-IV): sequencing the most valuable type-strain genomes for metagenomic binning, comparative biology and taxonomic classification.</title>
        <authorList>
            <person name="Goeker M."/>
        </authorList>
    </citation>
    <scope>NUCLEOTIDE SEQUENCE [LARGE SCALE GENOMIC DNA]</scope>
    <source>
        <strain evidence="1 2">DSM 18401</strain>
    </source>
</reference>
<accession>A0A4V2RI21</accession>
<dbReference type="RefSeq" id="WP_064331965.1">
    <property type="nucleotide sequence ID" value="NZ_BAABEI010000012.1"/>
</dbReference>
<dbReference type="GO" id="GO:0019867">
    <property type="term" value="C:outer membrane"/>
    <property type="evidence" value="ECO:0007669"/>
    <property type="project" value="InterPro"/>
</dbReference>
<organism evidence="1 2">
    <name type="scientific">Shinella granuli</name>
    <dbReference type="NCBI Taxonomy" id="323621"/>
    <lineage>
        <taxon>Bacteria</taxon>
        <taxon>Pseudomonadati</taxon>
        <taxon>Pseudomonadota</taxon>
        <taxon>Alphaproteobacteria</taxon>
        <taxon>Hyphomicrobiales</taxon>
        <taxon>Rhizobiaceae</taxon>
        <taxon>Shinella</taxon>
    </lineage>
</organism>
<proteinExistence type="predicted"/>
<evidence type="ECO:0000313" key="2">
    <source>
        <dbReference type="Proteomes" id="UP000295351"/>
    </source>
</evidence>
<dbReference type="Gene3D" id="3.30.160.150">
    <property type="entry name" value="Lipoprotein like domain"/>
    <property type="match status" value="1"/>
</dbReference>
<gene>
    <name evidence="1" type="ORF">EV665_11178</name>
</gene>
<name>A0A4V2RI21_SHIGR</name>
<dbReference type="Pfam" id="PF04390">
    <property type="entry name" value="LptE"/>
    <property type="match status" value="1"/>
</dbReference>
<sequence>MLLSDGTGLSRFAKAFAGIAILGVIAGCQVRPLYSTPAGTEGKLAAVAISKADDRVEQQVRNDLIFLFSGGAGETQSALYHLDLNVTVRKIGVLLDVRDDIPRAGRIVVSADYNLVQTDSGETLASGKRSAVALVDYPVQEFAKLRAVRDAENRGARELAELIRADVASALGRR</sequence>
<evidence type="ECO:0000313" key="1">
    <source>
        <dbReference type="EMBL" id="TCN42550.1"/>
    </source>
</evidence>
<dbReference type="Proteomes" id="UP000295351">
    <property type="component" value="Unassembled WGS sequence"/>
</dbReference>
<keyword evidence="2" id="KW-1185">Reference proteome</keyword>
<dbReference type="GO" id="GO:0043165">
    <property type="term" value="P:Gram-negative-bacterium-type cell outer membrane assembly"/>
    <property type="evidence" value="ECO:0007669"/>
    <property type="project" value="InterPro"/>
</dbReference>
<protein>
    <submittedName>
        <fullName evidence="1">LPS-assembly lipoprotein</fullName>
    </submittedName>
</protein>
<dbReference type="EMBL" id="SLVX01000011">
    <property type="protein sequence ID" value="TCN42550.1"/>
    <property type="molecule type" value="Genomic_DNA"/>
</dbReference>